<evidence type="ECO:0000313" key="8">
    <source>
        <dbReference type="EMBL" id="CAD7459528.1"/>
    </source>
</evidence>
<feature type="compositionally biased region" description="Acidic residues" evidence="6">
    <location>
        <begin position="37"/>
        <end position="51"/>
    </location>
</feature>
<evidence type="ECO:0000256" key="3">
    <source>
        <dbReference type="ARBA" id="ARBA00022806"/>
    </source>
</evidence>
<keyword evidence="2" id="KW-0378">Hydrolase</keyword>
<dbReference type="GO" id="GO:0005524">
    <property type="term" value="F:ATP binding"/>
    <property type="evidence" value="ECO:0007669"/>
    <property type="project" value="UniProtKB-KW"/>
</dbReference>
<dbReference type="GO" id="GO:0003724">
    <property type="term" value="F:RNA helicase activity"/>
    <property type="evidence" value="ECO:0007669"/>
    <property type="project" value="UniProtKB-EC"/>
</dbReference>
<dbReference type="EMBL" id="OE002939">
    <property type="protein sequence ID" value="CAD7459528.1"/>
    <property type="molecule type" value="Genomic_DNA"/>
</dbReference>
<keyword evidence="4" id="KW-0067">ATP-binding</keyword>
<evidence type="ECO:0000259" key="7">
    <source>
        <dbReference type="SMART" id="SM01142"/>
    </source>
</evidence>
<organism evidence="8">
    <name type="scientific">Timema tahoe</name>
    <dbReference type="NCBI Taxonomy" id="61484"/>
    <lineage>
        <taxon>Eukaryota</taxon>
        <taxon>Metazoa</taxon>
        <taxon>Ecdysozoa</taxon>
        <taxon>Arthropoda</taxon>
        <taxon>Hexapoda</taxon>
        <taxon>Insecta</taxon>
        <taxon>Pterygota</taxon>
        <taxon>Neoptera</taxon>
        <taxon>Polyneoptera</taxon>
        <taxon>Phasmatodea</taxon>
        <taxon>Timematodea</taxon>
        <taxon>Timematoidea</taxon>
        <taxon>Timematidae</taxon>
        <taxon>Timema</taxon>
    </lineage>
</organism>
<dbReference type="InterPro" id="IPR012961">
    <property type="entry name" value="Ski2/MTR4_C"/>
</dbReference>
<comment type="catalytic activity">
    <reaction evidence="5">
        <text>ATP + H2O = ADP + phosphate + H(+)</text>
        <dbReference type="Rhea" id="RHEA:13065"/>
        <dbReference type="ChEBI" id="CHEBI:15377"/>
        <dbReference type="ChEBI" id="CHEBI:15378"/>
        <dbReference type="ChEBI" id="CHEBI:30616"/>
        <dbReference type="ChEBI" id="CHEBI:43474"/>
        <dbReference type="ChEBI" id="CHEBI:456216"/>
        <dbReference type="EC" id="3.6.4.13"/>
    </reaction>
</comment>
<gene>
    <name evidence="8" type="ORF">TTEB3V08_LOCUS7480</name>
</gene>
<dbReference type="AlphaFoldDB" id="A0A7R9NX69"/>
<dbReference type="Gene3D" id="1.10.3380.30">
    <property type="match status" value="1"/>
</dbReference>
<evidence type="ECO:0000256" key="6">
    <source>
        <dbReference type="SAM" id="MobiDB-lite"/>
    </source>
</evidence>
<feature type="domain" description="ATP-dependent RNA helicase Ski2/MTR4 C-terminal" evidence="7">
    <location>
        <begin position="8"/>
        <end position="162"/>
    </location>
</feature>
<proteinExistence type="predicted"/>
<protein>
    <recommendedName>
        <fullName evidence="7">ATP-dependent RNA helicase Ski2/MTR4 C-terminal domain-containing protein</fullName>
    </recommendedName>
</protein>
<dbReference type="PANTHER" id="PTHR12131">
    <property type="entry name" value="ATP-DEPENDENT RNA AND DNA HELICASE"/>
    <property type="match status" value="1"/>
</dbReference>
<dbReference type="GO" id="GO:0070478">
    <property type="term" value="P:nuclear-transcribed mRNA catabolic process, 3'-5' exonucleolytic nonsense-mediated decay"/>
    <property type="evidence" value="ECO:0007669"/>
    <property type="project" value="TreeGrafter"/>
</dbReference>
<dbReference type="Pfam" id="PF08148">
    <property type="entry name" value="DSHCT"/>
    <property type="match status" value="1"/>
</dbReference>
<evidence type="ECO:0000256" key="2">
    <source>
        <dbReference type="ARBA" id="ARBA00022801"/>
    </source>
</evidence>
<dbReference type="GO" id="GO:0016787">
    <property type="term" value="F:hydrolase activity"/>
    <property type="evidence" value="ECO:0007669"/>
    <property type="project" value="UniProtKB-KW"/>
</dbReference>
<dbReference type="GO" id="GO:0055087">
    <property type="term" value="C:Ski complex"/>
    <property type="evidence" value="ECO:0007669"/>
    <property type="project" value="TreeGrafter"/>
</dbReference>
<keyword evidence="1" id="KW-0547">Nucleotide-binding</keyword>
<evidence type="ECO:0000256" key="4">
    <source>
        <dbReference type="ARBA" id="ARBA00022840"/>
    </source>
</evidence>
<keyword evidence="3" id="KW-0347">Helicase</keyword>
<evidence type="ECO:0000256" key="5">
    <source>
        <dbReference type="ARBA" id="ARBA00047984"/>
    </source>
</evidence>
<evidence type="ECO:0000256" key="1">
    <source>
        <dbReference type="ARBA" id="ARBA00022741"/>
    </source>
</evidence>
<accession>A0A7R9NX69</accession>
<sequence length="162" mass="18312">MVMDDQPNEDNKEVINEENVDEITLPAPPVPVQDLVDISDQEEQDPDEDQGTEIVTSIAREIMEQEKIHGLQQDSSGEFEKLNFGLTEVVYEWAQGKPFAQIMELTDVQEGIIVRCIQQLNETLRDVRDAAHIIGCPILKQKMEEASNAIKRDIVFAASLYT</sequence>
<dbReference type="PANTHER" id="PTHR12131:SF1">
    <property type="entry name" value="ATP-DEPENDENT RNA HELICASE SUPV3L1, MITOCHONDRIAL-RELATED"/>
    <property type="match status" value="1"/>
</dbReference>
<name>A0A7R9NX69_9NEOP</name>
<reference evidence="8" key="1">
    <citation type="submission" date="2020-11" db="EMBL/GenBank/DDBJ databases">
        <authorList>
            <person name="Tran Van P."/>
        </authorList>
    </citation>
    <scope>NUCLEOTIDE SEQUENCE</scope>
</reference>
<feature type="region of interest" description="Disordered" evidence="6">
    <location>
        <begin position="1"/>
        <end position="51"/>
    </location>
</feature>
<dbReference type="InterPro" id="IPR050699">
    <property type="entry name" value="RNA-DNA_Helicase"/>
</dbReference>
<dbReference type="SMART" id="SM01142">
    <property type="entry name" value="DSHCT"/>
    <property type="match status" value="1"/>
</dbReference>